<keyword evidence="4 8" id="KW-0479">Metal-binding</keyword>
<evidence type="ECO:0000256" key="1">
    <source>
        <dbReference type="ARBA" id="ARBA00004984"/>
    </source>
</evidence>
<dbReference type="UniPathway" id="UPA00603">
    <property type="reaction ID" value="UER00660"/>
</dbReference>
<dbReference type="Gene3D" id="3.20.20.140">
    <property type="entry name" value="Metal-dependent hydrolases"/>
    <property type="match status" value="1"/>
</dbReference>
<comment type="cofactor">
    <cofactor evidence="8">
        <name>Zn(2+)</name>
        <dbReference type="ChEBI" id="CHEBI:29105"/>
    </cofactor>
    <text evidence="8">Binds 1 zinc ion per subunit.</text>
</comment>
<dbReference type="EMBL" id="QUNG01000001">
    <property type="protein sequence ID" value="REG86546.1"/>
    <property type="molecule type" value="Genomic_DNA"/>
</dbReference>
<name>A0A3E0DT18_9GAMM</name>
<comment type="pathway">
    <text evidence="1 8">Purine metabolism; guanine degradation; xanthine from guanine: step 1/1.</text>
</comment>
<keyword evidence="5 8" id="KW-0378">Hydrolase</keyword>
<dbReference type="Gene3D" id="2.30.40.10">
    <property type="entry name" value="Urease, subunit C, domain 1"/>
    <property type="match status" value="1"/>
</dbReference>
<dbReference type="InterPro" id="IPR011059">
    <property type="entry name" value="Metal-dep_hydrolase_composite"/>
</dbReference>
<keyword evidence="6 8" id="KW-0862">Zinc</keyword>
<dbReference type="RefSeq" id="WP_115895814.1">
    <property type="nucleotide sequence ID" value="NZ_QUNG01000001.1"/>
</dbReference>
<dbReference type="AlphaFoldDB" id="A0A3E0DT18"/>
<comment type="caution">
    <text evidence="10">The sequence shown here is derived from an EMBL/GenBank/DDBJ whole genome shotgun (WGS) entry which is preliminary data.</text>
</comment>
<dbReference type="GO" id="GO:0006147">
    <property type="term" value="P:guanine catabolic process"/>
    <property type="evidence" value="ECO:0007669"/>
    <property type="project" value="UniProtKB-UniRule"/>
</dbReference>
<organism evidence="10 11">
    <name type="scientific">Marinomonas pollencensis</name>
    <dbReference type="NCBI Taxonomy" id="491954"/>
    <lineage>
        <taxon>Bacteria</taxon>
        <taxon>Pseudomonadati</taxon>
        <taxon>Pseudomonadota</taxon>
        <taxon>Gammaproteobacteria</taxon>
        <taxon>Oceanospirillales</taxon>
        <taxon>Oceanospirillaceae</taxon>
        <taxon>Marinomonas</taxon>
    </lineage>
</organism>
<evidence type="ECO:0000256" key="7">
    <source>
        <dbReference type="NCBIfam" id="TIGR02967"/>
    </source>
</evidence>
<comment type="catalytic activity">
    <reaction evidence="8">
        <text>guanine + H2O + H(+) = xanthine + NH4(+)</text>
        <dbReference type="Rhea" id="RHEA:14665"/>
        <dbReference type="ChEBI" id="CHEBI:15377"/>
        <dbReference type="ChEBI" id="CHEBI:15378"/>
        <dbReference type="ChEBI" id="CHEBI:16235"/>
        <dbReference type="ChEBI" id="CHEBI:17712"/>
        <dbReference type="ChEBI" id="CHEBI:28938"/>
        <dbReference type="EC" id="3.5.4.3"/>
    </reaction>
</comment>
<dbReference type="EC" id="3.5.4.3" evidence="3 7"/>
<comment type="similarity">
    <text evidence="2 8">Belongs to the metallo-dependent hydrolases superfamily. ATZ/TRZ family.</text>
</comment>
<evidence type="ECO:0000256" key="6">
    <source>
        <dbReference type="ARBA" id="ARBA00022833"/>
    </source>
</evidence>
<evidence type="ECO:0000256" key="8">
    <source>
        <dbReference type="RuleBase" id="RU366009"/>
    </source>
</evidence>
<dbReference type="GO" id="GO:0008270">
    <property type="term" value="F:zinc ion binding"/>
    <property type="evidence" value="ECO:0007669"/>
    <property type="project" value="UniProtKB-UniRule"/>
</dbReference>
<evidence type="ECO:0000256" key="2">
    <source>
        <dbReference type="ARBA" id="ARBA00006745"/>
    </source>
</evidence>
<comment type="function">
    <text evidence="8">Catalyzes the hydrolytic deamination of guanine, producing xanthine and ammonia.</text>
</comment>
<evidence type="ECO:0000256" key="4">
    <source>
        <dbReference type="ARBA" id="ARBA00022723"/>
    </source>
</evidence>
<sequence length="433" mass="48530">MSQLKAWRSAIIHCIADPKEVGVEQAYEYFEDGMLIVKDDKIQAIGHAADLLPTLDCDTLVEHHPDGLITPGFIDTHIHYPQTDMIGSYGEQLLTWLNTYTFPEEGKFHDKTHARDVADRFLKELLRNGTTTALVFGTVHKVSVDAFFEASEVHNLRMICGKVMMDRNAPDFLTDTPETSYQESKELIDTWHNKGRLHYAITPRFAPTSSDEQLKLAGKLLNEYDDVYMHTHLSENKDECAWVQDLFPESKNYLDVYDQHKLLSERSVFAHGIHLCDSEYHRLHETGSAIAFCPTSNLFIGSGLFKLNKAEEHKVNVGMGTDVGGGTSFSMLQTLNEAYKVIQLQNENLSPIKSLYLATLGGAKALRLEDKIGNLAVGTEADFVILDKKATPLLSSRLALSKGIEESLFVFMTLGDDRAIKATYSAGQCVHQR</sequence>
<dbReference type="GO" id="GO:0005829">
    <property type="term" value="C:cytosol"/>
    <property type="evidence" value="ECO:0007669"/>
    <property type="project" value="TreeGrafter"/>
</dbReference>
<evidence type="ECO:0000313" key="11">
    <source>
        <dbReference type="Proteomes" id="UP000256542"/>
    </source>
</evidence>
<dbReference type="InterPro" id="IPR051607">
    <property type="entry name" value="Metallo-dep_hydrolases"/>
</dbReference>
<proteinExistence type="inferred from homology"/>
<evidence type="ECO:0000259" key="9">
    <source>
        <dbReference type="Pfam" id="PF01979"/>
    </source>
</evidence>
<dbReference type="Proteomes" id="UP000256542">
    <property type="component" value="Unassembled WGS sequence"/>
</dbReference>
<dbReference type="NCBIfam" id="TIGR02967">
    <property type="entry name" value="guan_deamin"/>
    <property type="match status" value="1"/>
</dbReference>
<feature type="domain" description="Amidohydrolase-related" evidence="9">
    <location>
        <begin position="69"/>
        <end position="429"/>
    </location>
</feature>
<dbReference type="InterPro" id="IPR032466">
    <property type="entry name" value="Metal_Hydrolase"/>
</dbReference>
<dbReference type="InterPro" id="IPR006680">
    <property type="entry name" value="Amidohydro-rel"/>
</dbReference>
<evidence type="ECO:0000313" key="10">
    <source>
        <dbReference type="EMBL" id="REG86546.1"/>
    </source>
</evidence>
<dbReference type="OrthoDB" id="9787621at2"/>
<dbReference type="SUPFAM" id="SSF51556">
    <property type="entry name" value="Metallo-dependent hydrolases"/>
    <property type="match status" value="1"/>
</dbReference>
<evidence type="ECO:0000256" key="5">
    <source>
        <dbReference type="ARBA" id="ARBA00022801"/>
    </source>
</evidence>
<keyword evidence="11" id="KW-1185">Reference proteome</keyword>
<dbReference type="PANTHER" id="PTHR11271">
    <property type="entry name" value="GUANINE DEAMINASE"/>
    <property type="match status" value="1"/>
</dbReference>
<dbReference type="NCBIfam" id="NF006679">
    <property type="entry name" value="PRK09228.1"/>
    <property type="match status" value="1"/>
</dbReference>
<evidence type="ECO:0000256" key="3">
    <source>
        <dbReference type="ARBA" id="ARBA00012781"/>
    </source>
</evidence>
<dbReference type="FunFam" id="3.20.20.140:FF:000022">
    <property type="entry name" value="Guanine deaminase"/>
    <property type="match status" value="1"/>
</dbReference>
<accession>A0A3E0DT18</accession>
<reference evidence="10 11" key="1">
    <citation type="submission" date="2018-08" db="EMBL/GenBank/DDBJ databases">
        <title>Genomic Encyclopedia of Type Strains, Phase III (KMG-III): the genomes of soil and plant-associated and newly described type strains.</title>
        <authorList>
            <person name="Whitman W."/>
        </authorList>
    </citation>
    <scope>NUCLEOTIDE SEQUENCE [LARGE SCALE GENOMIC DNA]</scope>
    <source>
        <strain evidence="10 11">CECT 7375</strain>
    </source>
</reference>
<dbReference type="Pfam" id="PF01979">
    <property type="entry name" value="Amidohydro_1"/>
    <property type="match status" value="1"/>
</dbReference>
<dbReference type="PANTHER" id="PTHR11271:SF6">
    <property type="entry name" value="GUANINE DEAMINASE"/>
    <property type="match status" value="1"/>
</dbReference>
<dbReference type="CDD" id="cd01303">
    <property type="entry name" value="GDEase"/>
    <property type="match status" value="1"/>
</dbReference>
<dbReference type="SUPFAM" id="SSF51338">
    <property type="entry name" value="Composite domain of metallo-dependent hydrolases"/>
    <property type="match status" value="2"/>
</dbReference>
<dbReference type="GO" id="GO:0008892">
    <property type="term" value="F:guanine deaminase activity"/>
    <property type="evidence" value="ECO:0007669"/>
    <property type="project" value="UniProtKB-UniRule"/>
</dbReference>
<dbReference type="InterPro" id="IPR014311">
    <property type="entry name" value="Guanine_deaminase"/>
</dbReference>
<protein>
    <recommendedName>
        <fullName evidence="3 7">Guanine deaminase</fullName>
        <shortName evidence="8">Guanase</shortName>
        <ecNumber evidence="3 7">3.5.4.3</ecNumber>
    </recommendedName>
    <alternativeName>
        <fullName evidence="8">Guanine aminohydrolase</fullName>
    </alternativeName>
</protein>
<gene>
    <name evidence="10" type="ORF">DFP81_101111</name>
</gene>